<evidence type="ECO:0000259" key="1">
    <source>
        <dbReference type="PROSITE" id="PS51186"/>
    </source>
</evidence>
<dbReference type="PANTHER" id="PTHR43441">
    <property type="entry name" value="RIBOSOMAL-PROTEIN-SERINE ACETYLTRANSFERASE"/>
    <property type="match status" value="1"/>
</dbReference>
<dbReference type="GO" id="GO:1990189">
    <property type="term" value="F:protein N-terminal-serine acetyltransferase activity"/>
    <property type="evidence" value="ECO:0007669"/>
    <property type="project" value="TreeGrafter"/>
</dbReference>
<dbReference type="Proteomes" id="UP000310458">
    <property type="component" value="Unassembled WGS sequence"/>
</dbReference>
<accession>A0A5R9BBC0</accession>
<dbReference type="EMBL" id="VAVZ01000016">
    <property type="protein sequence ID" value="TLP97567.1"/>
    <property type="molecule type" value="Genomic_DNA"/>
</dbReference>
<sequence>MSRSVALPPWPAVPPRHGKVQLRPVRDEDTALAIGLSTDSYVPQIGSLPDHASEAEAKDWVHRQKRRHSDGAGFSFVIEATATGTGVGHCGLWLRDLAAGRGSAGYSVLPEQRGMSFAADALAALTTFGWSIAGLHRIELYIEPWNAGSIRTAERAGYLREGLLRSHQEIGGTRRDMLLYAEVRS</sequence>
<proteinExistence type="predicted"/>
<dbReference type="AlphaFoldDB" id="A0A5R9BBC0"/>
<dbReference type="PROSITE" id="PS51186">
    <property type="entry name" value="GNAT"/>
    <property type="match status" value="1"/>
</dbReference>
<organism evidence="2 3">
    <name type="scientific">Nesterenkonia salmonea</name>
    <dbReference type="NCBI Taxonomy" id="1804987"/>
    <lineage>
        <taxon>Bacteria</taxon>
        <taxon>Bacillati</taxon>
        <taxon>Actinomycetota</taxon>
        <taxon>Actinomycetes</taxon>
        <taxon>Micrococcales</taxon>
        <taxon>Micrococcaceae</taxon>
        <taxon>Nesterenkonia</taxon>
    </lineage>
</organism>
<comment type="caution">
    <text evidence="2">The sequence shown here is derived from an EMBL/GenBank/DDBJ whole genome shotgun (WGS) entry which is preliminary data.</text>
</comment>
<dbReference type="InterPro" id="IPR000182">
    <property type="entry name" value="GNAT_dom"/>
</dbReference>
<dbReference type="GO" id="GO:0008999">
    <property type="term" value="F:protein-N-terminal-alanine acetyltransferase activity"/>
    <property type="evidence" value="ECO:0007669"/>
    <property type="project" value="TreeGrafter"/>
</dbReference>
<reference evidence="2 3" key="1">
    <citation type="submission" date="2019-05" db="EMBL/GenBank/DDBJ databases">
        <title>Nesterenkonia sp. GY074 isolated from the Southern Atlantic Ocean.</title>
        <authorList>
            <person name="Zhang G."/>
        </authorList>
    </citation>
    <scope>NUCLEOTIDE SEQUENCE [LARGE SCALE GENOMIC DNA]</scope>
    <source>
        <strain evidence="2 3">GY074</strain>
    </source>
</reference>
<gene>
    <name evidence="2" type="ORF">FEF26_07265</name>
</gene>
<feature type="domain" description="N-acetyltransferase" evidence="1">
    <location>
        <begin position="20"/>
        <end position="182"/>
    </location>
</feature>
<keyword evidence="3" id="KW-1185">Reference proteome</keyword>
<keyword evidence="2" id="KW-0808">Transferase</keyword>
<dbReference type="GO" id="GO:0005737">
    <property type="term" value="C:cytoplasm"/>
    <property type="evidence" value="ECO:0007669"/>
    <property type="project" value="TreeGrafter"/>
</dbReference>
<dbReference type="Pfam" id="PF13302">
    <property type="entry name" value="Acetyltransf_3"/>
    <property type="match status" value="1"/>
</dbReference>
<name>A0A5R9BBC0_9MICC</name>
<dbReference type="PANTHER" id="PTHR43441:SF10">
    <property type="entry name" value="ACETYLTRANSFERASE"/>
    <property type="match status" value="1"/>
</dbReference>
<protein>
    <submittedName>
        <fullName evidence="2">GNAT family N-acetyltransferase</fullName>
    </submittedName>
</protein>
<evidence type="ECO:0000313" key="2">
    <source>
        <dbReference type="EMBL" id="TLP97567.1"/>
    </source>
</evidence>
<dbReference type="InterPro" id="IPR016181">
    <property type="entry name" value="Acyl_CoA_acyltransferase"/>
</dbReference>
<dbReference type="SUPFAM" id="SSF55729">
    <property type="entry name" value="Acyl-CoA N-acyltransferases (Nat)"/>
    <property type="match status" value="1"/>
</dbReference>
<dbReference type="Gene3D" id="3.40.630.30">
    <property type="match status" value="1"/>
</dbReference>
<evidence type="ECO:0000313" key="3">
    <source>
        <dbReference type="Proteomes" id="UP000310458"/>
    </source>
</evidence>
<dbReference type="InterPro" id="IPR051908">
    <property type="entry name" value="Ribosomal_N-acetyltransferase"/>
</dbReference>
<dbReference type="OrthoDB" id="2061990at2"/>